<feature type="transmembrane region" description="Helical" evidence="1">
    <location>
        <begin position="40"/>
        <end position="58"/>
    </location>
</feature>
<sequence>MQQLLLKNWFLVGLAVVIPTGILLGLFAGETLVGRAVHGLDTRITTAMILLLMSFTLDTKRLTKALREPLPVFTALVLNTVCIPLLAWPISLLFSTPDFRYGLLIACCVPCTMAAASVWTRQAGGNDAVSMLVTIITNGFCFLTTPFWVLMTTGVGITLDPWEMMQRLFFTAVIPMIVGQVARNLPMLADFAVRYKSGWTTLAQCFILAIVLHASAGGGSQMHATGVAPNLWELLTVAVACTVIHCSALFAGWWISGQLKFPAVDRAPVAFSGSQKTIPIGMLVATSPTMFGNPDLLGEGIGVPFAVFPMIIYHATQLFIDSAMIPYFSRVVAETDAARTNDT</sequence>
<evidence type="ECO:0000256" key="1">
    <source>
        <dbReference type="SAM" id="Phobius"/>
    </source>
</evidence>
<keyword evidence="1" id="KW-0812">Transmembrane</keyword>
<protein>
    <submittedName>
        <fullName evidence="2">Sodium Bile acid symporter family protein</fullName>
    </submittedName>
</protein>
<dbReference type="InterPro" id="IPR038770">
    <property type="entry name" value="Na+/solute_symporter_sf"/>
</dbReference>
<feature type="transmembrane region" description="Helical" evidence="1">
    <location>
        <begin position="168"/>
        <end position="185"/>
    </location>
</feature>
<proteinExistence type="predicted"/>
<keyword evidence="3" id="KW-1185">Reference proteome</keyword>
<dbReference type="RefSeq" id="WP_145259149.1">
    <property type="nucleotide sequence ID" value="NZ_CP036316.1"/>
</dbReference>
<feature type="transmembrane region" description="Helical" evidence="1">
    <location>
        <begin position="131"/>
        <end position="148"/>
    </location>
</feature>
<evidence type="ECO:0000313" key="3">
    <source>
        <dbReference type="Proteomes" id="UP000319976"/>
    </source>
</evidence>
<organism evidence="2 3">
    <name type="scientific">Calycomorphotria hydatis</name>
    <dbReference type="NCBI Taxonomy" id="2528027"/>
    <lineage>
        <taxon>Bacteria</taxon>
        <taxon>Pseudomonadati</taxon>
        <taxon>Planctomycetota</taxon>
        <taxon>Planctomycetia</taxon>
        <taxon>Planctomycetales</taxon>
        <taxon>Planctomycetaceae</taxon>
        <taxon>Calycomorphotria</taxon>
    </lineage>
</organism>
<feature type="transmembrane region" description="Helical" evidence="1">
    <location>
        <begin position="99"/>
        <end position="119"/>
    </location>
</feature>
<dbReference type="PANTHER" id="PTHR18640:SF10">
    <property type="entry name" value="SODIUM_METABOLITE COTRANSPORTER BASS4, CHLOROPLASTIC-RELATED"/>
    <property type="match status" value="1"/>
</dbReference>
<evidence type="ECO:0000313" key="2">
    <source>
        <dbReference type="EMBL" id="QDT63097.1"/>
    </source>
</evidence>
<feature type="transmembrane region" description="Helical" evidence="1">
    <location>
        <begin position="197"/>
        <end position="214"/>
    </location>
</feature>
<dbReference type="AlphaFoldDB" id="A0A517T3Z1"/>
<gene>
    <name evidence="2" type="ORF">V22_02970</name>
</gene>
<accession>A0A517T3Z1</accession>
<feature type="transmembrane region" description="Helical" evidence="1">
    <location>
        <begin position="70"/>
        <end position="93"/>
    </location>
</feature>
<keyword evidence="1" id="KW-1133">Transmembrane helix</keyword>
<name>A0A517T3Z1_9PLAN</name>
<dbReference type="InterPro" id="IPR016833">
    <property type="entry name" value="Put_Na-Bile_cotransptr"/>
</dbReference>
<dbReference type="PANTHER" id="PTHR18640">
    <property type="entry name" value="SOLUTE CARRIER FAMILY 10 MEMBER 7"/>
    <property type="match status" value="1"/>
</dbReference>
<dbReference type="Pfam" id="PF13593">
    <property type="entry name" value="SBF_like"/>
    <property type="match status" value="1"/>
</dbReference>
<dbReference type="EMBL" id="CP036316">
    <property type="protein sequence ID" value="QDT63097.1"/>
    <property type="molecule type" value="Genomic_DNA"/>
</dbReference>
<keyword evidence="1" id="KW-0472">Membrane</keyword>
<feature type="transmembrane region" description="Helical" evidence="1">
    <location>
        <begin position="234"/>
        <end position="256"/>
    </location>
</feature>
<reference evidence="2 3" key="1">
    <citation type="submission" date="2019-02" db="EMBL/GenBank/DDBJ databases">
        <title>Deep-cultivation of Planctomycetes and their phenomic and genomic characterization uncovers novel biology.</title>
        <authorList>
            <person name="Wiegand S."/>
            <person name="Jogler M."/>
            <person name="Boedeker C."/>
            <person name="Pinto D."/>
            <person name="Vollmers J."/>
            <person name="Rivas-Marin E."/>
            <person name="Kohn T."/>
            <person name="Peeters S.H."/>
            <person name="Heuer A."/>
            <person name="Rast P."/>
            <person name="Oberbeckmann S."/>
            <person name="Bunk B."/>
            <person name="Jeske O."/>
            <person name="Meyerdierks A."/>
            <person name="Storesund J.E."/>
            <person name="Kallscheuer N."/>
            <person name="Luecker S."/>
            <person name="Lage O.M."/>
            <person name="Pohl T."/>
            <person name="Merkel B.J."/>
            <person name="Hornburger P."/>
            <person name="Mueller R.-W."/>
            <person name="Bruemmer F."/>
            <person name="Labrenz M."/>
            <person name="Spormann A.M."/>
            <person name="Op den Camp H."/>
            <person name="Overmann J."/>
            <person name="Amann R."/>
            <person name="Jetten M.S.M."/>
            <person name="Mascher T."/>
            <person name="Medema M.H."/>
            <person name="Devos D.P."/>
            <person name="Kaster A.-K."/>
            <person name="Ovreas L."/>
            <person name="Rohde M."/>
            <person name="Galperin M.Y."/>
            <person name="Jogler C."/>
        </authorList>
    </citation>
    <scope>NUCLEOTIDE SEQUENCE [LARGE SCALE GENOMIC DNA]</scope>
    <source>
        <strain evidence="2 3">V22</strain>
    </source>
</reference>
<feature type="transmembrane region" description="Helical" evidence="1">
    <location>
        <begin position="9"/>
        <end position="28"/>
    </location>
</feature>
<dbReference type="Gene3D" id="1.20.1530.20">
    <property type="match status" value="1"/>
</dbReference>
<dbReference type="Proteomes" id="UP000319976">
    <property type="component" value="Chromosome"/>
</dbReference>
<dbReference type="KEGG" id="chya:V22_02970"/>
<dbReference type="OrthoDB" id="245077at2"/>